<keyword evidence="2" id="KW-1185">Reference proteome</keyword>
<sequence length="255" mass="28595">METEFSLERNRVCATLCHFRHSAQECSDCTTDVCRRRRRRRRLWLWLWLWLWLKGGTGQGGGSKSRNEGAHYPPNRWASASHNVTEAFRCVWRRWGAEYGLRAMVRAKQKARQAGTEPHQPGRTTTRPLVVNAHTRTGGRRILYHSPPHAGRTAPLPSPPLWPLHPTSSTGLPPSSYSHILDHHTRHWTLIPFTTVTPSVPTPCLVALPPQPLVSSRLAHDHLASSHSTTPSAAFTQGYTLTGTASRPLPPPFGK</sequence>
<reference evidence="1 2" key="1">
    <citation type="journal article" date="2018" name="Mol. Biol. Evol.">
        <title>Broad Genomic Sampling Reveals a Smut Pathogenic Ancestry of the Fungal Clade Ustilaginomycotina.</title>
        <authorList>
            <person name="Kijpornyongpan T."/>
            <person name="Mondo S.J."/>
            <person name="Barry K."/>
            <person name="Sandor L."/>
            <person name="Lee J."/>
            <person name="Lipzen A."/>
            <person name="Pangilinan J."/>
            <person name="LaButti K."/>
            <person name="Hainaut M."/>
            <person name="Henrissat B."/>
            <person name="Grigoriev I.V."/>
            <person name="Spatafora J.W."/>
            <person name="Aime M.C."/>
        </authorList>
    </citation>
    <scope>NUCLEOTIDE SEQUENCE [LARGE SCALE GENOMIC DNA]</scope>
    <source>
        <strain evidence="1 2">MCA 4718</strain>
    </source>
</reference>
<dbReference type="Proteomes" id="UP000245942">
    <property type="component" value="Unassembled WGS sequence"/>
</dbReference>
<name>A0A316U5L0_9BASI</name>
<dbReference type="AlphaFoldDB" id="A0A316U5L0"/>
<protein>
    <submittedName>
        <fullName evidence="1">Uncharacterized protein</fullName>
    </submittedName>
</protein>
<proteinExistence type="predicted"/>
<organism evidence="1 2">
    <name type="scientific">Pseudomicrostroma glucosiphilum</name>
    <dbReference type="NCBI Taxonomy" id="1684307"/>
    <lineage>
        <taxon>Eukaryota</taxon>
        <taxon>Fungi</taxon>
        <taxon>Dikarya</taxon>
        <taxon>Basidiomycota</taxon>
        <taxon>Ustilaginomycotina</taxon>
        <taxon>Exobasidiomycetes</taxon>
        <taxon>Microstromatales</taxon>
        <taxon>Microstromatales incertae sedis</taxon>
        <taxon>Pseudomicrostroma</taxon>
    </lineage>
</organism>
<gene>
    <name evidence="1" type="ORF">BCV69DRAFT_191999</name>
</gene>
<evidence type="ECO:0000313" key="2">
    <source>
        <dbReference type="Proteomes" id="UP000245942"/>
    </source>
</evidence>
<dbReference type="RefSeq" id="XP_025347707.1">
    <property type="nucleotide sequence ID" value="XM_025489627.1"/>
</dbReference>
<dbReference type="EMBL" id="KZ819327">
    <property type="protein sequence ID" value="PWN20547.1"/>
    <property type="molecule type" value="Genomic_DNA"/>
</dbReference>
<evidence type="ECO:0000313" key="1">
    <source>
        <dbReference type="EMBL" id="PWN20547.1"/>
    </source>
</evidence>
<accession>A0A316U5L0</accession>
<dbReference type="GeneID" id="37011361"/>